<keyword evidence="2" id="KW-1185">Reference proteome</keyword>
<evidence type="ECO:0000313" key="1">
    <source>
        <dbReference type="EMBL" id="CAH2096118.1"/>
    </source>
</evidence>
<accession>A0AAU9UAJ1</accession>
<protein>
    <recommendedName>
        <fullName evidence="3">HAT C-terminal dimerisation domain-containing protein</fullName>
    </recommendedName>
</protein>
<proteinExistence type="predicted"/>
<evidence type="ECO:0000313" key="2">
    <source>
        <dbReference type="Proteomes" id="UP001153954"/>
    </source>
</evidence>
<dbReference type="AlphaFoldDB" id="A0AAU9UAJ1"/>
<evidence type="ECO:0008006" key="3">
    <source>
        <dbReference type="Google" id="ProtNLM"/>
    </source>
</evidence>
<reference evidence="1" key="1">
    <citation type="submission" date="2022-03" db="EMBL/GenBank/DDBJ databases">
        <authorList>
            <person name="Tunstrom K."/>
        </authorList>
    </citation>
    <scope>NUCLEOTIDE SEQUENCE</scope>
</reference>
<gene>
    <name evidence="1" type="ORF">EEDITHA_LOCUS11496</name>
</gene>
<comment type="caution">
    <text evidence="1">The sequence shown here is derived from an EMBL/GenBank/DDBJ whole genome shotgun (WGS) entry which is preliminary data.</text>
</comment>
<sequence length="119" mass="13827">MSTSNDARLPTLSTLFNILPRVSPKTLDEQQILDDEWRNFPMIATQTKDIQDATEKVDVFWHKISELKDIDGNKKFMELPKFMLGVLSLPHSNAECERIFSQVNDIKTKKKEQTFNQNN</sequence>
<name>A0AAU9UAJ1_EUPED</name>
<dbReference type="Proteomes" id="UP001153954">
    <property type="component" value="Unassembled WGS sequence"/>
</dbReference>
<organism evidence="1 2">
    <name type="scientific">Euphydryas editha</name>
    <name type="common">Edith's checkerspot</name>
    <dbReference type="NCBI Taxonomy" id="104508"/>
    <lineage>
        <taxon>Eukaryota</taxon>
        <taxon>Metazoa</taxon>
        <taxon>Ecdysozoa</taxon>
        <taxon>Arthropoda</taxon>
        <taxon>Hexapoda</taxon>
        <taxon>Insecta</taxon>
        <taxon>Pterygota</taxon>
        <taxon>Neoptera</taxon>
        <taxon>Endopterygota</taxon>
        <taxon>Lepidoptera</taxon>
        <taxon>Glossata</taxon>
        <taxon>Ditrysia</taxon>
        <taxon>Papilionoidea</taxon>
        <taxon>Nymphalidae</taxon>
        <taxon>Nymphalinae</taxon>
        <taxon>Euphydryas</taxon>
    </lineage>
</organism>
<dbReference type="EMBL" id="CAKOGL010000016">
    <property type="protein sequence ID" value="CAH2096118.1"/>
    <property type="molecule type" value="Genomic_DNA"/>
</dbReference>